<dbReference type="STRING" id="597456.A0A0L7R3D1"/>
<dbReference type="EMBL" id="KQ414663">
    <property type="protein sequence ID" value="KOC65291.1"/>
    <property type="molecule type" value="Genomic_DNA"/>
</dbReference>
<reference evidence="1 2" key="1">
    <citation type="submission" date="2015-07" db="EMBL/GenBank/DDBJ databases">
        <title>The genome of Habropoda laboriosa.</title>
        <authorList>
            <person name="Pan H."/>
            <person name="Kapheim K."/>
        </authorList>
    </citation>
    <scope>NUCLEOTIDE SEQUENCE [LARGE SCALE GENOMIC DNA]</scope>
    <source>
        <strain evidence="1">0110345459</strain>
    </source>
</reference>
<sequence length="61" mass="7085">DGCPPHYSTCARTLLDRMFKGRWIGRRGTVEWPARSPDLTSLDFYLPGKLKGMVYREKPTR</sequence>
<dbReference type="InterPro" id="IPR036397">
    <property type="entry name" value="RNaseH_sf"/>
</dbReference>
<dbReference type="PANTHER" id="PTHR47326:SF1">
    <property type="entry name" value="HTH PSQ-TYPE DOMAIN-CONTAINING PROTEIN"/>
    <property type="match status" value="1"/>
</dbReference>
<name>A0A0L7R3D1_9HYME</name>
<organism evidence="1 2">
    <name type="scientific">Habropoda laboriosa</name>
    <dbReference type="NCBI Taxonomy" id="597456"/>
    <lineage>
        <taxon>Eukaryota</taxon>
        <taxon>Metazoa</taxon>
        <taxon>Ecdysozoa</taxon>
        <taxon>Arthropoda</taxon>
        <taxon>Hexapoda</taxon>
        <taxon>Insecta</taxon>
        <taxon>Pterygota</taxon>
        <taxon>Neoptera</taxon>
        <taxon>Endopterygota</taxon>
        <taxon>Hymenoptera</taxon>
        <taxon>Apocrita</taxon>
        <taxon>Aculeata</taxon>
        <taxon>Apoidea</taxon>
        <taxon>Anthophila</taxon>
        <taxon>Apidae</taxon>
        <taxon>Habropoda</taxon>
    </lineage>
</organism>
<dbReference type="PANTHER" id="PTHR47326">
    <property type="entry name" value="TRANSPOSABLE ELEMENT TC3 TRANSPOSASE-LIKE PROTEIN"/>
    <property type="match status" value="1"/>
</dbReference>
<dbReference type="Gene3D" id="3.30.420.10">
    <property type="entry name" value="Ribonuclease H-like superfamily/Ribonuclease H"/>
    <property type="match status" value="1"/>
</dbReference>
<dbReference type="GO" id="GO:0003676">
    <property type="term" value="F:nucleic acid binding"/>
    <property type="evidence" value="ECO:0007669"/>
    <property type="project" value="InterPro"/>
</dbReference>
<gene>
    <name evidence="1" type="ORF">WH47_09870</name>
</gene>
<dbReference type="AlphaFoldDB" id="A0A0L7R3D1"/>
<feature type="non-terminal residue" evidence="1">
    <location>
        <position position="1"/>
    </location>
</feature>
<evidence type="ECO:0008006" key="3">
    <source>
        <dbReference type="Google" id="ProtNLM"/>
    </source>
</evidence>
<proteinExistence type="predicted"/>
<protein>
    <recommendedName>
        <fullName evidence="3">Histone-lysine N-methyltransferase SETMAR</fullName>
    </recommendedName>
</protein>
<keyword evidence="2" id="KW-1185">Reference proteome</keyword>
<accession>A0A0L7R3D1</accession>
<dbReference type="Proteomes" id="UP000053825">
    <property type="component" value="Unassembled WGS sequence"/>
</dbReference>
<evidence type="ECO:0000313" key="2">
    <source>
        <dbReference type="Proteomes" id="UP000053825"/>
    </source>
</evidence>
<evidence type="ECO:0000313" key="1">
    <source>
        <dbReference type="EMBL" id="KOC65291.1"/>
    </source>
</evidence>